<name>A0ABD1JNC4_9TELE</name>
<dbReference type="PROSITE" id="PS50022">
    <property type="entry name" value="FA58C_3"/>
    <property type="match status" value="1"/>
</dbReference>
<comment type="caution">
    <text evidence="11">The sequence shown here is derived from an EMBL/GenBank/DDBJ whole genome shotgun (WGS) entry which is preliminary data.</text>
</comment>
<feature type="domain" description="F5/8 type C" evidence="9">
    <location>
        <begin position="269"/>
        <end position="425"/>
    </location>
</feature>
<evidence type="ECO:0000256" key="8">
    <source>
        <dbReference type="SAM" id="SignalP"/>
    </source>
</evidence>
<proteinExistence type="predicted"/>
<organism evidence="11 12">
    <name type="scientific">Coilia grayii</name>
    <name type="common">Gray's grenadier anchovy</name>
    <dbReference type="NCBI Taxonomy" id="363190"/>
    <lineage>
        <taxon>Eukaryota</taxon>
        <taxon>Metazoa</taxon>
        <taxon>Chordata</taxon>
        <taxon>Craniata</taxon>
        <taxon>Vertebrata</taxon>
        <taxon>Euteleostomi</taxon>
        <taxon>Actinopterygii</taxon>
        <taxon>Neopterygii</taxon>
        <taxon>Teleostei</taxon>
        <taxon>Clupei</taxon>
        <taxon>Clupeiformes</taxon>
        <taxon>Clupeoidei</taxon>
        <taxon>Engraulidae</taxon>
        <taxon>Coilinae</taxon>
        <taxon>Coilia</taxon>
    </lineage>
</organism>
<dbReference type="AlphaFoldDB" id="A0ABD1JNC4"/>
<keyword evidence="6 7" id="KW-1015">Disulfide bond</keyword>
<dbReference type="GO" id="GO:0012505">
    <property type="term" value="C:endomembrane system"/>
    <property type="evidence" value="ECO:0007669"/>
    <property type="project" value="UniProtKB-SubCell"/>
</dbReference>
<feature type="signal peptide" evidence="8">
    <location>
        <begin position="1"/>
        <end position="26"/>
    </location>
</feature>
<dbReference type="Pfam" id="PF00754">
    <property type="entry name" value="F5_F8_type_C"/>
    <property type="match status" value="1"/>
</dbReference>
<dbReference type="PANTHER" id="PTHR46806:SF5">
    <property type="entry name" value="F5_8 TYPE C DOMAIN-CONTAINING PROTEIN"/>
    <property type="match status" value="1"/>
</dbReference>
<dbReference type="InterPro" id="IPR050633">
    <property type="entry name" value="Neuropilin_MCO_CoagFactor"/>
</dbReference>
<feature type="chain" id="PRO_5044745751" evidence="8">
    <location>
        <begin position="27"/>
        <end position="427"/>
    </location>
</feature>
<keyword evidence="4" id="KW-0130">Cell adhesion</keyword>
<dbReference type="SMART" id="SM00032">
    <property type="entry name" value="CCP"/>
    <property type="match status" value="4"/>
</dbReference>
<dbReference type="Proteomes" id="UP001591681">
    <property type="component" value="Unassembled WGS sequence"/>
</dbReference>
<dbReference type="GO" id="GO:0007155">
    <property type="term" value="P:cell adhesion"/>
    <property type="evidence" value="ECO:0007669"/>
    <property type="project" value="UniProtKB-KW"/>
</dbReference>
<protein>
    <submittedName>
        <fullName evidence="11">Uncharacterized protein</fullName>
    </submittedName>
</protein>
<keyword evidence="5" id="KW-0472">Membrane</keyword>
<evidence type="ECO:0000256" key="7">
    <source>
        <dbReference type="PROSITE-ProRule" id="PRU00302"/>
    </source>
</evidence>
<dbReference type="SMART" id="SM00231">
    <property type="entry name" value="FA58C"/>
    <property type="match status" value="1"/>
</dbReference>
<dbReference type="PANTHER" id="PTHR46806">
    <property type="entry name" value="F5/8 TYPE C DOMAIN-CONTAINING PROTEIN"/>
    <property type="match status" value="1"/>
</dbReference>
<feature type="disulfide bond" evidence="7">
    <location>
        <begin position="211"/>
        <end position="254"/>
    </location>
</feature>
<dbReference type="InterPro" id="IPR000436">
    <property type="entry name" value="Sushi_SCR_CCP_dom"/>
</dbReference>
<feature type="domain" description="Sushi" evidence="10">
    <location>
        <begin position="92"/>
        <end position="150"/>
    </location>
</feature>
<evidence type="ECO:0000259" key="9">
    <source>
        <dbReference type="PROSITE" id="PS50022"/>
    </source>
</evidence>
<evidence type="ECO:0000256" key="6">
    <source>
        <dbReference type="ARBA" id="ARBA00023157"/>
    </source>
</evidence>
<sequence>MKVPMKSLRGLWILLLISTKTKDAVGLCTKPIISNNSVIDGSDTSKDTFDEKSTVRFKCLPGYEPTSGSPQSVTCLNGQWKPAPGSFTCQKKSCPIPSDLLNGRYELLEGVEFGAVIKAVCNEGYHMVGDDTRMCMANGEWNGREPLCEVATCGAPPAVPSGQLQYKYGQELQYVCNSGYTLRGGSASADTVRCLGNGSWSKEPQCIVVSCSSPNIPHARLVEGESGPYGFRATVRYECNEGFRMTSGTGQMVCLEHGWSSTLKCEAECTNALGLGSERISDEKMTASSALSKGLLGLTWHPHYARLDTWGRINAWSPATNDRSQWLQVDLGSPKRVTGIITQGAKDFGVIQFVSAFKVAYSDDGSSWRVLQDQSRKSDKIFQGNTDNDTHKKNLFSPPFYARFVRFLPWEWNERITVRMELLGCDK</sequence>
<dbReference type="EMBL" id="JBHFQA010000013">
    <property type="protein sequence ID" value="KAL2088314.1"/>
    <property type="molecule type" value="Genomic_DNA"/>
</dbReference>
<keyword evidence="3" id="KW-0964">Secreted</keyword>
<keyword evidence="12" id="KW-1185">Reference proteome</keyword>
<dbReference type="PROSITE" id="PS50923">
    <property type="entry name" value="SUSHI"/>
    <property type="match status" value="4"/>
</dbReference>
<keyword evidence="8" id="KW-0732">Signal</keyword>
<feature type="domain" description="Sushi" evidence="10">
    <location>
        <begin position="209"/>
        <end position="267"/>
    </location>
</feature>
<evidence type="ECO:0000259" key="10">
    <source>
        <dbReference type="PROSITE" id="PS50923"/>
    </source>
</evidence>
<dbReference type="PROSITE" id="PS01285">
    <property type="entry name" value="FA58C_1"/>
    <property type="match status" value="1"/>
</dbReference>
<dbReference type="SUPFAM" id="SSF49785">
    <property type="entry name" value="Galactose-binding domain-like"/>
    <property type="match status" value="1"/>
</dbReference>
<dbReference type="GO" id="GO:0005576">
    <property type="term" value="C:extracellular region"/>
    <property type="evidence" value="ECO:0007669"/>
    <property type="project" value="UniProtKB-SubCell"/>
</dbReference>
<feature type="domain" description="Sushi" evidence="10">
    <location>
        <begin position="151"/>
        <end position="208"/>
    </location>
</feature>
<keyword evidence="7" id="KW-0768">Sushi</keyword>
<evidence type="ECO:0000313" key="12">
    <source>
        <dbReference type="Proteomes" id="UP001591681"/>
    </source>
</evidence>
<feature type="domain" description="Sushi" evidence="10">
    <location>
        <begin position="26"/>
        <end position="91"/>
    </location>
</feature>
<dbReference type="CDD" id="cd00057">
    <property type="entry name" value="FA58C"/>
    <property type="match status" value="1"/>
</dbReference>
<evidence type="ECO:0000256" key="5">
    <source>
        <dbReference type="ARBA" id="ARBA00023136"/>
    </source>
</evidence>
<evidence type="ECO:0000256" key="3">
    <source>
        <dbReference type="ARBA" id="ARBA00022525"/>
    </source>
</evidence>
<comment type="caution">
    <text evidence="7">Lacks conserved residue(s) required for the propagation of feature annotation.</text>
</comment>
<evidence type="ECO:0000313" key="11">
    <source>
        <dbReference type="EMBL" id="KAL2088314.1"/>
    </source>
</evidence>
<comment type="subcellular location">
    <subcellularLocation>
        <location evidence="1">Endomembrane system</location>
        <topology evidence="1">Peripheral membrane protein</topology>
    </subcellularLocation>
    <subcellularLocation>
        <location evidence="2">Secreted</location>
    </subcellularLocation>
</comment>
<dbReference type="InterPro" id="IPR008979">
    <property type="entry name" value="Galactose-bd-like_sf"/>
</dbReference>
<feature type="disulfide bond" evidence="7">
    <location>
        <begin position="121"/>
        <end position="148"/>
    </location>
</feature>
<evidence type="ECO:0000256" key="2">
    <source>
        <dbReference type="ARBA" id="ARBA00004613"/>
    </source>
</evidence>
<dbReference type="InterPro" id="IPR035976">
    <property type="entry name" value="Sushi/SCR/CCP_sf"/>
</dbReference>
<gene>
    <name evidence="11" type="ORF">ACEWY4_015213</name>
</gene>
<reference evidence="11 12" key="1">
    <citation type="submission" date="2024-09" db="EMBL/GenBank/DDBJ databases">
        <title>A chromosome-level genome assembly of Gray's grenadier anchovy, Coilia grayii.</title>
        <authorList>
            <person name="Fu Z."/>
        </authorList>
    </citation>
    <scope>NUCLEOTIDE SEQUENCE [LARGE SCALE GENOMIC DNA]</scope>
    <source>
        <strain evidence="11">G4</strain>
        <tissue evidence="11">Muscle</tissue>
    </source>
</reference>
<dbReference type="CDD" id="cd00033">
    <property type="entry name" value="CCP"/>
    <property type="match status" value="4"/>
</dbReference>
<dbReference type="Gene3D" id="2.60.120.260">
    <property type="entry name" value="Galactose-binding domain-like"/>
    <property type="match status" value="1"/>
</dbReference>
<evidence type="ECO:0000256" key="1">
    <source>
        <dbReference type="ARBA" id="ARBA00004184"/>
    </source>
</evidence>
<dbReference type="SUPFAM" id="SSF57535">
    <property type="entry name" value="Complement control module/SCR domain"/>
    <property type="match status" value="4"/>
</dbReference>
<dbReference type="InterPro" id="IPR000421">
    <property type="entry name" value="FA58C"/>
</dbReference>
<dbReference type="FunFam" id="2.60.120.260:FF:000002">
    <property type="entry name" value="Coagulation factor VIII"/>
    <property type="match status" value="1"/>
</dbReference>
<evidence type="ECO:0000256" key="4">
    <source>
        <dbReference type="ARBA" id="ARBA00022889"/>
    </source>
</evidence>
<dbReference type="Pfam" id="PF00084">
    <property type="entry name" value="Sushi"/>
    <property type="match status" value="4"/>
</dbReference>
<accession>A0ABD1JNC4</accession>
<dbReference type="Gene3D" id="2.10.70.10">
    <property type="entry name" value="Complement Module, domain 1"/>
    <property type="match status" value="4"/>
</dbReference>